<proteinExistence type="predicted"/>
<name>A0ABU0FNK5_9HYPH</name>
<evidence type="ECO:0000256" key="3">
    <source>
        <dbReference type="ARBA" id="ARBA00022679"/>
    </source>
</evidence>
<keyword evidence="6" id="KW-0472">Membrane</keyword>
<gene>
    <name evidence="8" type="ORF">J3R73_005402</name>
</gene>
<evidence type="ECO:0000256" key="4">
    <source>
        <dbReference type="ARBA" id="ARBA00023098"/>
    </source>
</evidence>
<dbReference type="EMBL" id="JAUSVK010000001">
    <property type="protein sequence ID" value="MDQ0395610.1"/>
    <property type="molecule type" value="Genomic_DNA"/>
</dbReference>
<keyword evidence="4" id="KW-0443">Lipid metabolism</keyword>
<organism evidence="8 9">
    <name type="scientific">Labrys monachus</name>
    <dbReference type="NCBI Taxonomy" id="217067"/>
    <lineage>
        <taxon>Bacteria</taxon>
        <taxon>Pseudomonadati</taxon>
        <taxon>Pseudomonadota</taxon>
        <taxon>Alphaproteobacteria</taxon>
        <taxon>Hyphomicrobiales</taxon>
        <taxon>Xanthobacteraceae</taxon>
        <taxon>Labrys</taxon>
    </lineage>
</organism>
<dbReference type="GO" id="GO:0003841">
    <property type="term" value="F:1-acylglycerol-3-phosphate O-acyltransferase activity"/>
    <property type="evidence" value="ECO:0007669"/>
    <property type="project" value="UniProtKB-EC"/>
</dbReference>
<dbReference type="SMART" id="SM00563">
    <property type="entry name" value="PlsC"/>
    <property type="match status" value="1"/>
</dbReference>
<reference evidence="8 9" key="1">
    <citation type="submission" date="2023-07" db="EMBL/GenBank/DDBJ databases">
        <title>Genomic Encyclopedia of Type Strains, Phase IV (KMG-IV): sequencing the most valuable type-strain genomes for metagenomic binning, comparative biology and taxonomic classification.</title>
        <authorList>
            <person name="Goeker M."/>
        </authorList>
    </citation>
    <scope>NUCLEOTIDE SEQUENCE [LARGE SCALE GENOMIC DNA]</scope>
    <source>
        <strain evidence="8 9">DSM 5896</strain>
    </source>
</reference>
<dbReference type="EC" id="2.3.1.51" evidence="8"/>
<keyword evidence="6" id="KW-0812">Transmembrane</keyword>
<dbReference type="Pfam" id="PF01553">
    <property type="entry name" value="Acyltransferase"/>
    <property type="match status" value="1"/>
</dbReference>
<dbReference type="PANTHER" id="PTHR10434:SF64">
    <property type="entry name" value="1-ACYL-SN-GLYCEROL-3-PHOSPHATE ACYLTRANSFERASE-RELATED"/>
    <property type="match status" value="1"/>
</dbReference>
<dbReference type="InterPro" id="IPR002123">
    <property type="entry name" value="Plipid/glycerol_acylTrfase"/>
</dbReference>
<feature type="domain" description="Phospholipid/glycerol acyltransferase" evidence="7">
    <location>
        <begin position="79"/>
        <end position="197"/>
    </location>
</feature>
<evidence type="ECO:0000256" key="1">
    <source>
        <dbReference type="ARBA" id="ARBA00005189"/>
    </source>
</evidence>
<evidence type="ECO:0000313" key="9">
    <source>
        <dbReference type="Proteomes" id="UP001237448"/>
    </source>
</evidence>
<keyword evidence="6" id="KW-1133">Transmembrane helix</keyword>
<evidence type="ECO:0000313" key="8">
    <source>
        <dbReference type="EMBL" id="MDQ0395610.1"/>
    </source>
</evidence>
<dbReference type="CDD" id="cd07989">
    <property type="entry name" value="LPLAT_AGPAT-like"/>
    <property type="match status" value="1"/>
</dbReference>
<keyword evidence="9" id="KW-1185">Reference proteome</keyword>
<evidence type="ECO:0000256" key="6">
    <source>
        <dbReference type="SAM" id="Phobius"/>
    </source>
</evidence>
<protein>
    <submittedName>
        <fullName evidence="8">1-acyl-sn-glycerol-3-phosphate acyltransferase</fullName>
        <ecNumber evidence="8">2.3.1.51</ecNumber>
    </submittedName>
</protein>
<dbReference type="Proteomes" id="UP001237448">
    <property type="component" value="Unassembled WGS sequence"/>
</dbReference>
<evidence type="ECO:0000256" key="2">
    <source>
        <dbReference type="ARBA" id="ARBA00022516"/>
    </source>
</evidence>
<comment type="pathway">
    <text evidence="1">Lipid metabolism.</text>
</comment>
<feature type="transmembrane region" description="Helical" evidence="6">
    <location>
        <begin position="20"/>
        <end position="41"/>
    </location>
</feature>
<keyword evidence="2" id="KW-0444">Lipid biosynthesis</keyword>
<dbReference type="PANTHER" id="PTHR10434">
    <property type="entry name" value="1-ACYL-SN-GLYCEROL-3-PHOSPHATE ACYLTRANSFERASE"/>
    <property type="match status" value="1"/>
</dbReference>
<accession>A0ABU0FNK5</accession>
<comment type="caution">
    <text evidence="8">The sequence shown here is derived from an EMBL/GenBank/DDBJ whole genome shotgun (WGS) entry which is preliminary data.</text>
</comment>
<keyword evidence="3 8" id="KW-0808">Transferase</keyword>
<evidence type="ECO:0000259" key="7">
    <source>
        <dbReference type="SMART" id="SM00563"/>
    </source>
</evidence>
<dbReference type="SUPFAM" id="SSF69593">
    <property type="entry name" value="Glycerol-3-phosphate (1)-acyltransferase"/>
    <property type="match status" value="1"/>
</dbReference>
<sequence length="270" mass="29078">MGEARRGRPGGPSLMRLKSICRIAAVAALALPLIPLQWLAVRADWPLARRLPVFFHRCVLAIIGVKLTVRGAEDRRRPLLIVANHVSWLDIVVLGACAPLSFIAKSEVAGWPVIGLFARLQRSIFIERERRHKTGAANAAIGARLRSGDAMVLFGEGTTGDGIHVLPFRSALLGAAREALGGEEAPAFVQPLALRYVRRGGLPIGRSGMSEIAWIGDTDLGPHLLGILAGAPIDVVVQWGEALPYRPGTDRKALARELEATVRRLALSCL</sequence>
<dbReference type="RefSeq" id="WP_307434538.1">
    <property type="nucleotide sequence ID" value="NZ_JAUSVK010000001.1"/>
</dbReference>
<keyword evidence="5 8" id="KW-0012">Acyltransferase</keyword>
<evidence type="ECO:0000256" key="5">
    <source>
        <dbReference type="ARBA" id="ARBA00023315"/>
    </source>
</evidence>